<organism evidence="1 2">
    <name type="scientific">Pseudopedobacter saltans</name>
    <dbReference type="NCBI Taxonomy" id="151895"/>
    <lineage>
        <taxon>Bacteria</taxon>
        <taxon>Pseudomonadati</taxon>
        <taxon>Bacteroidota</taxon>
        <taxon>Sphingobacteriia</taxon>
        <taxon>Sphingobacteriales</taxon>
        <taxon>Sphingobacteriaceae</taxon>
        <taxon>Pseudopedobacter</taxon>
    </lineage>
</organism>
<dbReference type="EMBL" id="QFOI01000644">
    <property type="protein sequence ID" value="PZP39810.1"/>
    <property type="molecule type" value="Genomic_DNA"/>
</dbReference>
<comment type="caution">
    <text evidence="1">The sequence shown here is derived from an EMBL/GenBank/DDBJ whole genome shotgun (WGS) entry which is preliminary data.</text>
</comment>
<accession>A0A2W5EFD1</accession>
<evidence type="ECO:0000313" key="2">
    <source>
        <dbReference type="Proteomes" id="UP000249645"/>
    </source>
</evidence>
<sequence>SIPGEVEVEHHIANTFTDDLLKEGLIFQKVTFCRPGNPRQKRMEHVIRIKKYGFQRKTKGFQGRPFAQLDANKFNESDNKRYKFEEIVALENGHIDAVNNSEHPDQDRYPGMTRWEVLEANMYPDLWQLNNNTLARIVGKSTQTSLRANKYVRVQYQDYHLPSVSVLDRIQNHEFTAYYMPGDNITEVHLYQNDRFICTAPLQLTYNEAKIERTQQDIDIMHQQFGYRSSFDAMVRKGKEELAKIEKFDTEAVQKAIDKQASEPTKKIKAVKIKKPEPITEFTTKDWAAMAEDDL</sequence>
<dbReference type="AlphaFoldDB" id="A0A2W5EFD1"/>
<dbReference type="Proteomes" id="UP000249645">
    <property type="component" value="Unassembled WGS sequence"/>
</dbReference>
<evidence type="ECO:0000313" key="1">
    <source>
        <dbReference type="EMBL" id="PZP39810.1"/>
    </source>
</evidence>
<reference evidence="1 2" key="1">
    <citation type="submission" date="2017-11" db="EMBL/GenBank/DDBJ databases">
        <title>Infants hospitalized years apart are colonized by the same room-sourced microbial strains.</title>
        <authorList>
            <person name="Brooks B."/>
            <person name="Olm M.R."/>
            <person name="Firek B.A."/>
            <person name="Baker R."/>
            <person name="Thomas B.C."/>
            <person name="Morowitz M.J."/>
            <person name="Banfield J.F."/>
        </authorList>
    </citation>
    <scope>NUCLEOTIDE SEQUENCE [LARGE SCALE GENOMIC DNA]</scope>
    <source>
        <strain evidence="1">S2_009_000_R2_76</strain>
    </source>
</reference>
<name>A0A2W5EFD1_9SPHI</name>
<gene>
    <name evidence="1" type="ORF">DI598_19690</name>
</gene>
<proteinExistence type="predicted"/>
<feature type="non-terminal residue" evidence="1">
    <location>
        <position position="1"/>
    </location>
</feature>
<protein>
    <submittedName>
        <fullName evidence="1">Uncharacterized protein</fullName>
    </submittedName>
</protein>